<dbReference type="EMBL" id="LT598490">
    <property type="protein sequence ID" value="SCW02563.1"/>
    <property type="molecule type" value="Genomic_DNA"/>
</dbReference>
<feature type="coiled-coil region" evidence="1">
    <location>
        <begin position="3"/>
        <end position="103"/>
    </location>
</feature>
<organism evidence="2 3">
    <name type="scientific">Lachancea fermentati</name>
    <name type="common">Zygosaccharomyces fermentati</name>
    <dbReference type="NCBI Taxonomy" id="4955"/>
    <lineage>
        <taxon>Eukaryota</taxon>
        <taxon>Fungi</taxon>
        <taxon>Dikarya</taxon>
        <taxon>Ascomycota</taxon>
        <taxon>Saccharomycotina</taxon>
        <taxon>Saccharomycetes</taxon>
        <taxon>Saccharomycetales</taxon>
        <taxon>Saccharomycetaceae</taxon>
        <taxon>Lachancea</taxon>
    </lineage>
</organism>
<sequence>MDLPTALRAISTLEKQLEELESTSNEYELELEATVERLKVELQKAKDEKNSVQSSNVAANNITKLEIRIDELENENRALKSQVESLRRENDSILEENVLLQHEVNDMTELIHQTQVIPQKSIKEAPHGENIRVSSNGSSLRITSRHTADSSKITHLSSTTVLAKTNYK</sequence>
<evidence type="ECO:0000256" key="1">
    <source>
        <dbReference type="SAM" id="Coils"/>
    </source>
</evidence>
<dbReference type="OMA" id="EHELAYM"/>
<keyword evidence="1" id="KW-0175">Coiled coil</keyword>
<accession>A0A1G4MFJ8</accession>
<reference evidence="3" key="1">
    <citation type="submission" date="2016-03" db="EMBL/GenBank/DDBJ databases">
        <authorList>
            <person name="Devillers H."/>
        </authorList>
    </citation>
    <scope>NUCLEOTIDE SEQUENCE [LARGE SCALE GENOMIC DNA]</scope>
</reference>
<evidence type="ECO:0000313" key="3">
    <source>
        <dbReference type="Proteomes" id="UP000190831"/>
    </source>
</evidence>
<dbReference type="Gene3D" id="6.10.250.1080">
    <property type="match status" value="1"/>
</dbReference>
<dbReference type="AlphaFoldDB" id="A0A1G4MFJ8"/>
<proteinExistence type="predicted"/>
<keyword evidence="3" id="KW-1185">Reference proteome</keyword>
<name>A0A1G4MFJ8_LACFM</name>
<dbReference type="STRING" id="4955.A0A1G4MFJ8"/>
<protein>
    <submittedName>
        <fullName evidence="2">LAFE_0F09208g1_1</fullName>
    </submittedName>
</protein>
<gene>
    <name evidence="2" type="ORF">LAFE_0F09208G</name>
</gene>
<dbReference type="OrthoDB" id="4035460at2759"/>
<evidence type="ECO:0000313" key="2">
    <source>
        <dbReference type="EMBL" id="SCW02563.1"/>
    </source>
</evidence>
<dbReference type="Proteomes" id="UP000190831">
    <property type="component" value="Chromosome F"/>
</dbReference>